<keyword evidence="3 5" id="KW-0067">ATP-binding</keyword>
<dbReference type="InterPro" id="IPR017911">
    <property type="entry name" value="MacB-like_ATP-bd"/>
</dbReference>
<dbReference type="GO" id="GO:0005524">
    <property type="term" value="F:ATP binding"/>
    <property type="evidence" value="ECO:0007669"/>
    <property type="project" value="UniProtKB-KW"/>
</dbReference>
<dbReference type="SMART" id="SM00382">
    <property type="entry name" value="AAA"/>
    <property type="match status" value="1"/>
</dbReference>
<dbReference type="Proteomes" id="UP000269591">
    <property type="component" value="Unassembled WGS sequence"/>
</dbReference>
<dbReference type="InterPro" id="IPR027417">
    <property type="entry name" value="P-loop_NTPase"/>
</dbReference>
<accession>A0A3N0B1G9</accession>
<dbReference type="SUPFAM" id="SSF52540">
    <property type="entry name" value="P-loop containing nucleoside triphosphate hydrolases"/>
    <property type="match status" value="1"/>
</dbReference>
<evidence type="ECO:0000256" key="3">
    <source>
        <dbReference type="ARBA" id="ARBA00022840"/>
    </source>
</evidence>
<dbReference type="GO" id="GO:0098796">
    <property type="term" value="C:membrane protein complex"/>
    <property type="evidence" value="ECO:0007669"/>
    <property type="project" value="UniProtKB-ARBA"/>
</dbReference>
<dbReference type="InterPro" id="IPR003593">
    <property type="entry name" value="AAA+_ATPase"/>
</dbReference>
<dbReference type="PROSITE" id="PS50893">
    <property type="entry name" value="ABC_TRANSPORTER_2"/>
    <property type="match status" value="1"/>
</dbReference>
<sequence length="257" mass="28161">MPGHVLEVENVSKRYGGARGENATLALDGVSFFVDQGEFVGIMGPSGSGKSTLLNCISTIDTLTEGAIRIAGRDITLLRSKELAKFRRDELGFVFQDSNLLDTLTVRENIALALTIQRASSREIPGRVEDMAQRLGISETLDKYPYQISGGQKQRAAAARAVITRPSLVLADEPTGALDSKSSGQLLETFELLNRMGSTIVMVTHDAFTASWCHRIIFIKDGRLWGQLRRQDDTREQFFSRIVAATTRLGGEVRNAG</sequence>
<keyword evidence="2" id="KW-0547">Nucleotide-binding</keyword>
<evidence type="ECO:0000259" key="4">
    <source>
        <dbReference type="PROSITE" id="PS50893"/>
    </source>
</evidence>
<dbReference type="Gene3D" id="3.40.50.300">
    <property type="entry name" value="P-loop containing nucleotide triphosphate hydrolases"/>
    <property type="match status" value="1"/>
</dbReference>
<dbReference type="InterPro" id="IPR015854">
    <property type="entry name" value="ABC_transpr_LolD-like"/>
</dbReference>
<keyword evidence="1" id="KW-0813">Transport</keyword>
<evidence type="ECO:0000313" key="5">
    <source>
        <dbReference type="EMBL" id="RNL40654.1"/>
    </source>
</evidence>
<dbReference type="EMBL" id="QIBX01000005">
    <property type="protein sequence ID" value="RNL40654.1"/>
    <property type="molecule type" value="Genomic_DNA"/>
</dbReference>
<dbReference type="InterPro" id="IPR003439">
    <property type="entry name" value="ABC_transporter-like_ATP-bd"/>
</dbReference>
<reference evidence="6" key="1">
    <citation type="submission" date="2018-05" db="EMBL/GenBank/DDBJ databases">
        <title>Genome Sequencing of selected type strains of the family Eggerthellaceae.</title>
        <authorList>
            <person name="Danylec N."/>
            <person name="Stoll D.A."/>
            <person name="Doetsch A."/>
            <person name="Huch M."/>
        </authorList>
    </citation>
    <scope>NUCLEOTIDE SEQUENCE [LARGE SCALE GENOMIC DNA]</scope>
    <source>
        <strain evidence="6">DSM 24851</strain>
    </source>
</reference>
<comment type="caution">
    <text evidence="5">The sequence shown here is derived from an EMBL/GenBank/DDBJ whole genome shotgun (WGS) entry which is preliminary data.</text>
</comment>
<dbReference type="PANTHER" id="PTHR24220:SF674">
    <property type="entry name" value="BACITRACIN EXPORT ATP-BINDING PROTEIN BCEA"/>
    <property type="match status" value="1"/>
</dbReference>
<gene>
    <name evidence="5" type="ORF">DMP06_04655</name>
</gene>
<dbReference type="RefSeq" id="WP_123208580.1">
    <property type="nucleotide sequence ID" value="NZ_JBHTHO010000037.1"/>
</dbReference>
<dbReference type="PANTHER" id="PTHR24220">
    <property type="entry name" value="IMPORT ATP-BINDING PROTEIN"/>
    <property type="match status" value="1"/>
</dbReference>
<dbReference type="GO" id="GO:0016887">
    <property type="term" value="F:ATP hydrolysis activity"/>
    <property type="evidence" value="ECO:0007669"/>
    <property type="project" value="InterPro"/>
</dbReference>
<dbReference type="AlphaFoldDB" id="A0A3N0B1G9"/>
<proteinExistence type="predicted"/>
<evidence type="ECO:0000256" key="1">
    <source>
        <dbReference type="ARBA" id="ARBA00022448"/>
    </source>
</evidence>
<dbReference type="CDD" id="cd03255">
    <property type="entry name" value="ABC_MJ0796_LolCDE_FtsE"/>
    <property type="match status" value="1"/>
</dbReference>
<feature type="domain" description="ABC transporter" evidence="4">
    <location>
        <begin position="6"/>
        <end position="246"/>
    </location>
</feature>
<dbReference type="FunFam" id="3.40.50.300:FF:000032">
    <property type="entry name" value="Export ABC transporter ATP-binding protein"/>
    <property type="match status" value="1"/>
</dbReference>
<name>A0A3N0B1G9_9ACTN</name>
<dbReference type="GO" id="GO:0005886">
    <property type="term" value="C:plasma membrane"/>
    <property type="evidence" value="ECO:0007669"/>
    <property type="project" value="TreeGrafter"/>
</dbReference>
<dbReference type="Pfam" id="PF00005">
    <property type="entry name" value="ABC_tran"/>
    <property type="match status" value="1"/>
</dbReference>
<dbReference type="GO" id="GO:0022857">
    <property type="term" value="F:transmembrane transporter activity"/>
    <property type="evidence" value="ECO:0007669"/>
    <property type="project" value="TreeGrafter"/>
</dbReference>
<evidence type="ECO:0000313" key="6">
    <source>
        <dbReference type="Proteomes" id="UP000269591"/>
    </source>
</evidence>
<organism evidence="5 6">
    <name type="scientific">Slackia equolifaciens</name>
    <dbReference type="NCBI Taxonomy" id="498718"/>
    <lineage>
        <taxon>Bacteria</taxon>
        <taxon>Bacillati</taxon>
        <taxon>Actinomycetota</taxon>
        <taxon>Coriobacteriia</taxon>
        <taxon>Eggerthellales</taxon>
        <taxon>Eggerthellaceae</taxon>
        <taxon>Slackia</taxon>
    </lineage>
</organism>
<evidence type="ECO:0000256" key="2">
    <source>
        <dbReference type="ARBA" id="ARBA00022741"/>
    </source>
</evidence>
<protein>
    <submittedName>
        <fullName evidence="5">Multidrug ABC transporter ATP-binding protein</fullName>
    </submittedName>
</protein>
<dbReference type="OrthoDB" id="3176024at2"/>
<keyword evidence="6" id="KW-1185">Reference proteome</keyword>